<dbReference type="PANTHER" id="PTHR20993">
    <property type="entry name" value="GH07914P"/>
    <property type="match status" value="1"/>
</dbReference>
<dbReference type="Pfam" id="PF06585">
    <property type="entry name" value="JHBP"/>
    <property type="match status" value="1"/>
</dbReference>
<dbReference type="InterPro" id="IPR010562">
    <property type="entry name" value="Haemolymph_juvenile_hormone-bd"/>
</dbReference>
<dbReference type="PANTHER" id="PTHR20993:SF0">
    <property type="entry name" value="GH07914P"/>
    <property type="match status" value="1"/>
</dbReference>
<proteinExistence type="predicted"/>
<dbReference type="Gene3D" id="3.15.10.30">
    <property type="entry name" value="Haemolymph juvenile hormone binding protein"/>
    <property type="match status" value="1"/>
</dbReference>
<dbReference type="FunCoup" id="A0A7R8YWC2">
    <property type="interactions" value="4"/>
</dbReference>
<keyword evidence="3" id="KW-1185">Reference proteome</keyword>
<dbReference type="EMBL" id="LR899011">
    <property type="protein sequence ID" value="CAD7084675.1"/>
    <property type="molecule type" value="Genomic_DNA"/>
</dbReference>
<dbReference type="InParanoid" id="A0A7R8YWC2"/>
<dbReference type="OrthoDB" id="6370791at2759"/>
<name>A0A7R8YWC2_HERIL</name>
<sequence length="252" mass="27911">MKTVLVLFALLVAGSAGPADNVRKLLIGFRDQMPCGFPEYGLPALAPYLRDFLEVNKTKIYAKFEDFRLDGLNSFEIDDLTVSVAVFKMGFGFTFEQLRLRTKYDFDLDLEAINPEKLKGMPSIFGDGTIDFALYNLSFAGNLALQFQDGGSSLKEFKLAFDLDEVRSNITGIFDNEVISQFVNDSLENGIIALTKEVKEFVNEVLEALITPWGNKLLKNVSVNTILGLVTGSIPPPTRPPCLPSSEDLSFD</sequence>
<organism evidence="2 3">
    <name type="scientific">Hermetia illucens</name>
    <name type="common">Black soldier fly</name>
    <dbReference type="NCBI Taxonomy" id="343691"/>
    <lineage>
        <taxon>Eukaryota</taxon>
        <taxon>Metazoa</taxon>
        <taxon>Ecdysozoa</taxon>
        <taxon>Arthropoda</taxon>
        <taxon>Hexapoda</taxon>
        <taxon>Insecta</taxon>
        <taxon>Pterygota</taxon>
        <taxon>Neoptera</taxon>
        <taxon>Endopterygota</taxon>
        <taxon>Diptera</taxon>
        <taxon>Brachycera</taxon>
        <taxon>Stratiomyomorpha</taxon>
        <taxon>Stratiomyidae</taxon>
        <taxon>Hermetiinae</taxon>
        <taxon>Hermetia</taxon>
    </lineage>
</organism>
<accession>A0A7R8YWC2</accession>
<dbReference type="Proteomes" id="UP000594454">
    <property type="component" value="Chromosome 3"/>
</dbReference>
<dbReference type="InterPro" id="IPR038606">
    <property type="entry name" value="To_sf"/>
</dbReference>
<dbReference type="AlphaFoldDB" id="A0A7R8YWC2"/>
<keyword evidence="1" id="KW-0732">Signal</keyword>
<evidence type="ECO:0000313" key="2">
    <source>
        <dbReference type="EMBL" id="CAD7084675.1"/>
    </source>
</evidence>
<dbReference type="SMART" id="SM00700">
    <property type="entry name" value="JHBP"/>
    <property type="match status" value="1"/>
</dbReference>
<reference evidence="2 3" key="1">
    <citation type="submission" date="2020-11" db="EMBL/GenBank/DDBJ databases">
        <authorList>
            <person name="Wallbank WR R."/>
            <person name="Pardo Diaz C."/>
            <person name="Kozak K."/>
            <person name="Martin S."/>
            <person name="Jiggins C."/>
            <person name="Moest M."/>
            <person name="Warren A I."/>
            <person name="Generalovic N T."/>
            <person name="Byers J.R.P. K."/>
            <person name="Montejo-Kovacevich G."/>
            <person name="Yen C E."/>
        </authorList>
    </citation>
    <scope>NUCLEOTIDE SEQUENCE [LARGE SCALE GENOMIC DNA]</scope>
</reference>
<feature type="chain" id="PRO_5030958226" description="Hemolymph juvenile hormone binding protein" evidence="1">
    <location>
        <begin position="17"/>
        <end position="252"/>
    </location>
</feature>
<evidence type="ECO:0008006" key="4">
    <source>
        <dbReference type="Google" id="ProtNLM"/>
    </source>
</evidence>
<feature type="signal peptide" evidence="1">
    <location>
        <begin position="1"/>
        <end position="16"/>
    </location>
</feature>
<protein>
    <recommendedName>
        <fullName evidence="4">Hemolymph juvenile hormone binding protein</fullName>
    </recommendedName>
</protein>
<evidence type="ECO:0000256" key="1">
    <source>
        <dbReference type="SAM" id="SignalP"/>
    </source>
</evidence>
<evidence type="ECO:0000313" key="3">
    <source>
        <dbReference type="Proteomes" id="UP000594454"/>
    </source>
</evidence>
<gene>
    <name evidence="2" type="ORF">HERILL_LOCUS7558</name>
</gene>